<keyword evidence="5 7" id="KW-0539">Nucleus</keyword>
<feature type="domain" description="BP28 C-terminal" evidence="9">
    <location>
        <begin position="2023"/>
        <end position="2188"/>
    </location>
</feature>
<organism evidence="10 11">
    <name type="scientific">Chaetoceros tenuissimus</name>
    <dbReference type="NCBI Taxonomy" id="426638"/>
    <lineage>
        <taxon>Eukaryota</taxon>
        <taxon>Sar</taxon>
        <taxon>Stramenopiles</taxon>
        <taxon>Ochrophyta</taxon>
        <taxon>Bacillariophyta</taxon>
        <taxon>Coscinodiscophyceae</taxon>
        <taxon>Chaetocerotophycidae</taxon>
        <taxon>Chaetocerotales</taxon>
        <taxon>Chaetocerotaceae</taxon>
        <taxon>Chaetoceros</taxon>
    </lineage>
</organism>
<dbReference type="SMART" id="SM01036">
    <property type="entry name" value="BP28CT"/>
    <property type="match status" value="1"/>
</dbReference>
<protein>
    <recommendedName>
        <fullName evidence="7">HEAT repeat-containing protein 1</fullName>
    </recommendedName>
</protein>
<name>A0AAD3CVE1_9STRA</name>
<evidence type="ECO:0000256" key="2">
    <source>
        <dbReference type="ARBA" id="ARBA00010559"/>
    </source>
</evidence>
<accession>A0AAD3CVE1</accession>
<comment type="similarity">
    <text evidence="2 7">Belongs to the HEATR1/UTP10 family.</text>
</comment>
<evidence type="ECO:0000256" key="4">
    <source>
        <dbReference type="ARBA" id="ARBA00022552"/>
    </source>
</evidence>
<dbReference type="InterPro" id="IPR012954">
    <property type="entry name" value="BP28_C_dom"/>
</dbReference>
<evidence type="ECO:0000313" key="11">
    <source>
        <dbReference type="Proteomes" id="UP001054902"/>
    </source>
</evidence>
<proteinExistence type="inferred from homology"/>
<dbReference type="Pfam" id="PF08146">
    <property type="entry name" value="BP28CT"/>
    <property type="match status" value="1"/>
</dbReference>
<dbReference type="GO" id="GO:0030515">
    <property type="term" value="F:snoRNA binding"/>
    <property type="evidence" value="ECO:0007669"/>
    <property type="project" value="TreeGrafter"/>
</dbReference>
<dbReference type="InterPro" id="IPR011989">
    <property type="entry name" value="ARM-like"/>
</dbReference>
<reference evidence="10 11" key="1">
    <citation type="journal article" date="2021" name="Sci. Rep.">
        <title>The genome of the diatom Chaetoceros tenuissimus carries an ancient integrated fragment of an extant virus.</title>
        <authorList>
            <person name="Hongo Y."/>
            <person name="Kimura K."/>
            <person name="Takaki Y."/>
            <person name="Yoshida Y."/>
            <person name="Baba S."/>
            <person name="Kobayashi G."/>
            <person name="Nagasaki K."/>
            <person name="Hano T."/>
            <person name="Tomaru Y."/>
        </authorList>
    </citation>
    <scope>NUCLEOTIDE SEQUENCE [LARGE SCALE GENOMIC DNA]</scope>
    <source>
        <strain evidence="10 11">NIES-3715</strain>
    </source>
</reference>
<dbReference type="PANTHER" id="PTHR13457">
    <property type="entry name" value="BAP28"/>
    <property type="match status" value="1"/>
</dbReference>
<dbReference type="EMBL" id="BLLK01000045">
    <property type="protein sequence ID" value="GFH51660.1"/>
    <property type="molecule type" value="Genomic_DNA"/>
</dbReference>
<evidence type="ECO:0000256" key="1">
    <source>
        <dbReference type="ARBA" id="ARBA00004604"/>
    </source>
</evidence>
<keyword evidence="11" id="KW-1185">Reference proteome</keyword>
<dbReference type="InterPro" id="IPR016024">
    <property type="entry name" value="ARM-type_fold"/>
</dbReference>
<evidence type="ECO:0000256" key="7">
    <source>
        <dbReference type="RuleBase" id="RU367065"/>
    </source>
</evidence>
<dbReference type="InterPro" id="IPR040191">
    <property type="entry name" value="UTP10"/>
</dbReference>
<feature type="compositionally biased region" description="Polar residues" evidence="8">
    <location>
        <begin position="34"/>
        <end position="47"/>
    </location>
</feature>
<comment type="subcellular location">
    <subcellularLocation>
        <location evidence="1 7">Nucleus</location>
        <location evidence="1 7">Nucleolus</location>
    </subcellularLocation>
</comment>
<dbReference type="GO" id="GO:0045943">
    <property type="term" value="P:positive regulation of transcription by RNA polymerase I"/>
    <property type="evidence" value="ECO:0007669"/>
    <property type="project" value="TreeGrafter"/>
</dbReference>
<gene>
    <name evidence="10" type="ORF">CTEN210_08136</name>
</gene>
<keyword evidence="3 7" id="KW-0690">Ribosome biogenesis</keyword>
<dbReference type="SUPFAM" id="SSF48371">
    <property type="entry name" value="ARM repeat"/>
    <property type="match status" value="2"/>
</dbReference>
<feature type="compositionally biased region" description="Low complexity" evidence="8">
    <location>
        <begin position="1"/>
        <end position="15"/>
    </location>
</feature>
<dbReference type="PANTHER" id="PTHR13457:SF1">
    <property type="entry name" value="HEAT REPEAT-CONTAINING PROTEIN 1"/>
    <property type="match status" value="1"/>
</dbReference>
<keyword evidence="4 7" id="KW-0698">rRNA processing</keyword>
<dbReference type="Gene3D" id="1.25.10.10">
    <property type="entry name" value="Leucine-rich Repeat Variant"/>
    <property type="match status" value="1"/>
</dbReference>
<feature type="region of interest" description="Disordered" evidence="8">
    <location>
        <begin position="1"/>
        <end position="52"/>
    </location>
</feature>
<comment type="function">
    <text evidence="7">Involved in nucleolar processing of pre-18S ribosomal RNA.</text>
</comment>
<evidence type="ECO:0000256" key="5">
    <source>
        <dbReference type="ARBA" id="ARBA00023242"/>
    </source>
</evidence>
<dbReference type="Proteomes" id="UP001054902">
    <property type="component" value="Unassembled WGS sequence"/>
</dbReference>
<comment type="caution">
    <text evidence="10">The sequence shown here is derived from an EMBL/GenBank/DDBJ whole genome shotgun (WGS) entry which is preliminary data.</text>
</comment>
<keyword evidence="6 7" id="KW-0687">Ribonucleoprotein</keyword>
<dbReference type="GO" id="GO:0034455">
    <property type="term" value="C:t-UTP complex"/>
    <property type="evidence" value="ECO:0007669"/>
    <property type="project" value="TreeGrafter"/>
</dbReference>
<evidence type="ECO:0000313" key="10">
    <source>
        <dbReference type="EMBL" id="GFH51660.1"/>
    </source>
</evidence>
<evidence type="ECO:0000256" key="6">
    <source>
        <dbReference type="ARBA" id="ARBA00023274"/>
    </source>
</evidence>
<sequence length="2351" mass="257778">MSHSSLSAQLASLHQKNTTSSRQQSDAVGRGIHHSSQVGHGIFNNSNTKHKPSVIHEDSRAAARADVPFTTLRENAVASLEYLAENCSPLFYLSGDNLPWQTLFGSKSIKHERGLNTPETNEKFDRMIKEALFLLSSAWGDSASTIATSNTTNIQVGTSIPSSVLHAMEYLVQKYYVHVHNAENLLVSFLPHHETFLFDRLLQLIDLAQFPHWAFLRPYSGATGVTGVPRTTIAKWAASTKDNGGGTALLKKVCDIARRGAKIHVLERALLEEGSKHEIRRGNSLFISFTAAIIAESLHIQYSSIGTIDEATLRCLVFYVLAAVEPSNSKKVKWSQGALCPEWRSFGYIVISLLVDKCDVSNELCEAFATGIVKGAVESIRLIQSECSDSYDEDGDMNMNDDFANMQSILDISSDAILALFNLVSNNLAKDQIDDDLDRYLPIINKNSKVGCVLPYSSYKSLTKMPYLCSTFGYLVEEKNIDVKELISSIISIAISAFVNSNGQKKSLNIVMDLIDESALEQFWEGLEDSMTASVAAFIIQKAVSSKDISQIIESLGDLLKKIRERNAIGCDAGVAFAVTHVSSVSDEETKAVNGEVIKDLLTKAGIVDSTTHLQSKKKNKKNKAESLDEDFSSILPPIVAVEHPTESLRLDSVSKLVENPSIHGGVENIASTLLRRYVLDDKISVAAAAAQGLVRIFSDGNLSEDFFLQISVAKDLTVGLSKWTKEIHEGVIVNSLDLCGKAGKIMKENMTLYDSDDQDGEVETFFEEMVSIMITIMNDDSYPKACKNAASRAFYSITATGSMPKTDSALRKKLVQSDFFHEIVNSCISKMNSMSNMDLNSEKNILTFFNSEVGNVPQNKCTQEMLHLIIDSSLAITNAFSPKTDPTSEVLTQFEIIHENLKTAVSSLMKKSQLGDVTKVLLDLLNIQCENAYTNISREILSSTTNSVLLMELLTCPSIGNQGVERLLTIIPSILPKIDSDMKKSLLVCVLALCCHSSFAVRQLATDFFSELDENFGEGDKEFQKALSSLTYWISASEGGMKSQLLMDGSAALPKVLRAAVNDGKGHALKSILLKGCADLVTTHIIIENGTVIGDGGLCHAFVSIMDVLESCGETLFDLSTRWSKVGYPVLNHYIEKTSLKPNSSLHSVLDSVIMMLKGVVIRNEDDGVTISTGPAVSGRRKRSYSIGQSSAISHINPYPSDMVDTTLALLQKCIDNADNDFLLECAESLNKLVLQRTSWSEGIFPKLKDAMRKELVRKIVLLRSRGGLESAGLVLLGLPLTASQLIDIFSDDTLTVGKTDGQSLIALTCITDCIRVRSSFFNNMKDAIKLSEMLYETLKDLSSLELQEDGSDYARTCVISALLAITSSVNSKKIEKKFTKSVSSHSKLLVSLLGDEKSNFKKLISGRSKTLCLQLLTHLCMLSPNTVIESLVPALINSISFSGENGNISKDAMSAILPAYCKYAPLSNLSIYSLLTAFLEKCNEEEKMSWDTQLHLYKHMNKALVASCESKDKGTACAALVTAFVGNEAFEKNMSRLRGNEETINFVNELLLSSDATIRIDSTLKILQYVSNLTKSIQSNGDKQIDEEDTFLALPSSEICNLVMNGPTEGGTKCTPSTHKDRLSIFWVAKTLLHTVRDTFRTKNVKQLIRHSEDSLASICLKIWQELMLLQSTTTTIRISELESSSTHPKLGDKLWTSICDDVNEVLCDLQNLLPVPHFLASVSALVTDNETDVDIQRRAILLLAERSREIDQASNEAVLFLEMLPELVNIAGAPFQKAEQPRRRNMAILSQASFKAIDQLTKNLVMSSAEDKKQKKRAKSFLPSLHAVASCLKTNVAFPSQSASEEDISTFNQEIGVLSTAAICAASLVTLLGAKSLPSLPKIVKPLIALLSTANRIGCTADIENDTIKNAVSALQVSTLRALVAMAEQIPQFFVTYVEGLLDHECLPAPCLRTGNSEDISAISNAAERLEQALATGSPARHLIPILSKSVSKCLKKEGMWKEALTILRILKNSIEKASRNDIGPLAGKIITALTNTYSFDCDLATRCEIVDAGNDTLLAMVMKLSEAQLRPLYGKLREWRGDINEESSSSPLHLRKRNAFWNLSTAMIKELRSIFLPCMSTVVGDIAKELEDAVSILCTLSKSSKGSKRMKIENAASIDPKSLSPLQPLLLCLESALKADAHDGGNWIRGDDGERYTQILRPLMKLLTAQVPDGCDILPVLQEGKIQYTPYQRLVQGETTDDYGNVVNCITALAAAAGNEQLWKPLNHSLLEACGNEKRSEVRKSGVKSLLSIIHTLGEEYMVLLPECLPVLSELLEDEDEDIVALAKECVQQGEELLGESLEDSLR</sequence>
<dbReference type="GO" id="GO:0000462">
    <property type="term" value="P:maturation of SSU-rRNA from tricistronic rRNA transcript (SSU-rRNA, 5.8S rRNA, LSU-rRNA)"/>
    <property type="evidence" value="ECO:0007669"/>
    <property type="project" value="TreeGrafter"/>
</dbReference>
<dbReference type="GO" id="GO:0030686">
    <property type="term" value="C:90S preribosome"/>
    <property type="evidence" value="ECO:0007669"/>
    <property type="project" value="TreeGrafter"/>
</dbReference>
<feature type="compositionally biased region" description="Polar residues" evidence="8">
    <location>
        <begin position="16"/>
        <end position="26"/>
    </location>
</feature>
<evidence type="ECO:0000259" key="9">
    <source>
        <dbReference type="SMART" id="SM01036"/>
    </source>
</evidence>
<dbReference type="GO" id="GO:0032040">
    <property type="term" value="C:small-subunit processome"/>
    <property type="evidence" value="ECO:0007669"/>
    <property type="project" value="TreeGrafter"/>
</dbReference>
<evidence type="ECO:0000256" key="8">
    <source>
        <dbReference type="SAM" id="MobiDB-lite"/>
    </source>
</evidence>
<evidence type="ECO:0000256" key="3">
    <source>
        <dbReference type="ARBA" id="ARBA00022517"/>
    </source>
</evidence>